<organism evidence="1 2">
    <name type="scientific">Flavobacterium reichenbachii</name>
    <dbReference type="NCBI Taxonomy" id="362418"/>
    <lineage>
        <taxon>Bacteria</taxon>
        <taxon>Pseudomonadati</taxon>
        <taxon>Bacteroidota</taxon>
        <taxon>Flavobacteriia</taxon>
        <taxon>Flavobacteriales</taxon>
        <taxon>Flavobacteriaceae</taxon>
        <taxon>Flavobacterium</taxon>
    </lineage>
</organism>
<sequence>MEKLGVIRFLKMQEPFNTSVNSMATVLSAIIGAKATTVQSMINPMLNDDVSGKNNPMNSLKAVNVVDIKLAKIGFKG</sequence>
<dbReference type="eggNOG" id="ENOG5030RAX">
    <property type="taxonomic scope" value="Bacteria"/>
</dbReference>
<dbReference type="EMBL" id="JPRL01000001">
    <property type="protein sequence ID" value="KFF06074.1"/>
    <property type="molecule type" value="Genomic_DNA"/>
</dbReference>
<dbReference type="AlphaFoldDB" id="A0A085ZNR0"/>
<evidence type="ECO:0000313" key="1">
    <source>
        <dbReference type="EMBL" id="KFF06074.1"/>
    </source>
</evidence>
<dbReference type="Proteomes" id="UP000028715">
    <property type="component" value="Unassembled WGS sequence"/>
</dbReference>
<proteinExistence type="predicted"/>
<gene>
    <name evidence="1" type="ORF">IW19_11295</name>
</gene>
<protein>
    <submittedName>
        <fullName evidence="1">Uncharacterized protein</fullName>
    </submittedName>
</protein>
<evidence type="ECO:0000313" key="2">
    <source>
        <dbReference type="Proteomes" id="UP000028715"/>
    </source>
</evidence>
<dbReference type="STRING" id="362418.IW19_11295"/>
<reference evidence="1 2" key="1">
    <citation type="submission" date="2014-07" db="EMBL/GenBank/DDBJ databases">
        <title>Genome of Flavobacterium reichenbachii LMG 25512.</title>
        <authorList>
            <person name="Stropko S.J."/>
            <person name="Pipes S.E."/>
            <person name="Newman J.D."/>
        </authorList>
    </citation>
    <scope>NUCLEOTIDE SEQUENCE [LARGE SCALE GENOMIC DNA]</scope>
    <source>
        <strain evidence="1 2">LMG 25512</strain>
    </source>
</reference>
<accession>A0A085ZNR0</accession>
<comment type="caution">
    <text evidence="1">The sequence shown here is derived from an EMBL/GenBank/DDBJ whole genome shotgun (WGS) entry which is preliminary data.</text>
</comment>
<name>A0A085ZNR0_9FLAO</name>
<keyword evidence="2" id="KW-1185">Reference proteome</keyword>